<dbReference type="EMBL" id="CM042052">
    <property type="protein sequence ID" value="KAI3719163.1"/>
    <property type="molecule type" value="Genomic_DNA"/>
</dbReference>
<proteinExistence type="predicted"/>
<protein>
    <submittedName>
        <fullName evidence="1">Uncharacterized protein</fullName>
    </submittedName>
</protein>
<sequence length="465" mass="50893">MADDMNDEMVMDLDLNQEPLVDPSPPPPSFGYGPLLNELETAHGRIEDRIRQLEAVTARARQRQRWRQARNNPELSYMTVIEPGVGAGNENQGGNNGVGVGVGDRVVEGIVNAGVGVEERAGYERGRNSKRDISQLAKALEMDLDSKKTEDNGGGGDDDDSGGFFDCNICLDMARDPILTCCGHLFCWSCFYQLSYVDSSAKECPVCKGEVTDSSITPIYGNGKNQPVLKLESGVKIPPRPRARRVESIRQQRVIRGISHIPVAEALRRIRIGIGSIGESPLLQGLHSVDPSSETNPSLHNSEAGGSRRHRSRHFSRVISESAASLSSISSALNNAERLVEDLETYINDRLLRRADAQILPNNQERNTFLASTADIQPEPQNAEMNPTVPLSPSQRAVATTVVHLDNLSTDSAVEIDLTISHPSSSSRRTAVSRTMSLEGGTSRELRRRRLSEHVLDVQSAVFLL</sequence>
<gene>
    <name evidence="1" type="ORF">L6452_20057</name>
</gene>
<comment type="caution">
    <text evidence="1">The sequence shown here is derived from an EMBL/GenBank/DDBJ whole genome shotgun (WGS) entry which is preliminary data.</text>
</comment>
<dbReference type="Proteomes" id="UP001055879">
    <property type="component" value="Linkage Group LG06"/>
</dbReference>
<reference evidence="1 2" key="2">
    <citation type="journal article" date="2022" name="Mol. Ecol. Resour.">
        <title>The genomes of chicory, endive, great burdock and yacon provide insights into Asteraceae paleo-polyploidization history and plant inulin production.</title>
        <authorList>
            <person name="Fan W."/>
            <person name="Wang S."/>
            <person name="Wang H."/>
            <person name="Wang A."/>
            <person name="Jiang F."/>
            <person name="Liu H."/>
            <person name="Zhao H."/>
            <person name="Xu D."/>
            <person name="Zhang Y."/>
        </authorList>
    </citation>
    <scope>NUCLEOTIDE SEQUENCE [LARGE SCALE GENOMIC DNA]</scope>
    <source>
        <strain evidence="2">cv. Niubang</strain>
    </source>
</reference>
<accession>A0ACB9BC64</accession>
<evidence type="ECO:0000313" key="1">
    <source>
        <dbReference type="EMBL" id="KAI3719163.1"/>
    </source>
</evidence>
<evidence type="ECO:0000313" key="2">
    <source>
        <dbReference type="Proteomes" id="UP001055879"/>
    </source>
</evidence>
<organism evidence="1 2">
    <name type="scientific">Arctium lappa</name>
    <name type="common">Greater burdock</name>
    <name type="synonym">Lappa major</name>
    <dbReference type="NCBI Taxonomy" id="4217"/>
    <lineage>
        <taxon>Eukaryota</taxon>
        <taxon>Viridiplantae</taxon>
        <taxon>Streptophyta</taxon>
        <taxon>Embryophyta</taxon>
        <taxon>Tracheophyta</taxon>
        <taxon>Spermatophyta</taxon>
        <taxon>Magnoliopsida</taxon>
        <taxon>eudicotyledons</taxon>
        <taxon>Gunneridae</taxon>
        <taxon>Pentapetalae</taxon>
        <taxon>asterids</taxon>
        <taxon>campanulids</taxon>
        <taxon>Asterales</taxon>
        <taxon>Asteraceae</taxon>
        <taxon>Carduoideae</taxon>
        <taxon>Cardueae</taxon>
        <taxon>Arctiinae</taxon>
        <taxon>Arctium</taxon>
    </lineage>
</organism>
<name>A0ACB9BC64_ARCLA</name>
<keyword evidence="2" id="KW-1185">Reference proteome</keyword>
<reference evidence="2" key="1">
    <citation type="journal article" date="2022" name="Mol. Ecol. Resour.">
        <title>The genomes of chicory, endive, great burdock and yacon provide insights into Asteraceae palaeo-polyploidization history and plant inulin production.</title>
        <authorList>
            <person name="Fan W."/>
            <person name="Wang S."/>
            <person name="Wang H."/>
            <person name="Wang A."/>
            <person name="Jiang F."/>
            <person name="Liu H."/>
            <person name="Zhao H."/>
            <person name="Xu D."/>
            <person name="Zhang Y."/>
        </authorList>
    </citation>
    <scope>NUCLEOTIDE SEQUENCE [LARGE SCALE GENOMIC DNA]</scope>
    <source>
        <strain evidence="2">cv. Niubang</strain>
    </source>
</reference>